<name>A0A1V6M0V1_9BACT</name>
<gene>
    <name evidence="1" type="ORF">BIY37_05435</name>
</gene>
<dbReference type="Proteomes" id="UP000242219">
    <property type="component" value="Unassembled WGS sequence"/>
</dbReference>
<organism evidence="1 2">
    <name type="scientific">Candidatus Brocadia sapporoensis</name>
    <dbReference type="NCBI Taxonomy" id="392547"/>
    <lineage>
        <taxon>Bacteria</taxon>
        <taxon>Pseudomonadati</taxon>
        <taxon>Planctomycetota</taxon>
        <taxon>Candidatus Brocadiia</taxon>
        <taxon>Candidatus Brocadiales</taxon>
        <taxon>Candidatus Brocadiaceae</taxon>
        <taxon>Candidatus Brocadia</taxon>
    </lineage>
</organism>
<dbReference type="EMBL" id="MJUW02000063">
    <property type="protein sequence ID" value="OQD46018.1"/>
    <property type="molecule type" value="Genomic_DNA"/>
</dbReference>
<reference evidence="1 2" key="1">
    <citation type="journal article" date="2016" name="Genome Announc.">
        <title>Draft Genome Sequence of the Anaerobic Ammonium-Oxidizing Bacterium 'Candidatus Brocadia sp. 40'.</title>
        <authorList>
            <person name="Ali M."/>
            <person name="Haroon M.F."/>
            <person name="Narita Y."/>
            <person name="Zhang L."/>
            <person name="Rangel Shaw D."/>
            <person name="Okabe S."/>
            <person name="Saikaly P.E."/>
        </authorList>
    </citation>
    <scope>NUCLEOTIDE SEQUENCE [LARGE SCALE GENOMIC DNA]</scope>
    <source>
        <strain evidence="1 2">40</strain>
    </source>
</reference>
<protein>
    <submittedName>
        <fullName evidence="1">Uncharacterized protein</fullName>
    </submittedName>
</protein>
<evidence type="ECO:0000313" key="1">
    <source>
        <dbReference type="EMBL" id="OQD46018.1"/>
    </source>
</evidence>
<accession>A0A1V6M0V1</accession>
<proteinExistence type="predicted"/>
<sequence length="65" mass="7592">MRYGRFEPEEYRAGSITISESAEKLFTDNDIAKLHCLPRKNCKRRFMTFSYTGKDVPIECLSNLI</sequence>
<evidence type="ECO:0000313" key="2">
    <source>
        <dbReference type="Proteomes" id="UP000242219"/>
    </source>
</evidence>
<comment type="caution">
    <text evidence="1">The sequence shown here is derived from an EMBL/GenBank/DDBJ whole genome shotgun (WGS) entry which is preliminary data.</text>
</comment>
<dbReference type="AlphaFoldDB" id="A0A1V6M0V1"/>
<keyword evidence="2" id="KW-1185">Reference proteome</keyword>